<proteinExistence type="predicted"/>
<gene>
    <name evidence="1" type="ORF">NDI38_04265</name>
</gene>
<evidence type="ECO:0000313" key="2">
    <source>
        <dbReference type="Proteomes" id="UP001476950"/>
    </source>
</evidence>
<evidence type="ECO:0000313" key="1">
    <source>
        <dbReference type="EMBL" id="MEP1057641.1"/>
    </source>
</evidence>
<comment type="caution">
    <text evidence="1">The sequence shown here is derived from an EMBL/GenBank/DDBJ whole genome shotgun (WGS) entry which is preliminary data.</text>
</comment>
<protein>
    <submittedName>
        <fullName evidence="1">Uncharacterized protein</fullName>
    </submittedName>
</protein>
<keyword evidence="2" id="KW-1185">Reference proteome</keyword>
<accession>A0ABV0KEH5</accession>
<dbReference type="RefSeq" id="WP_190450607.1">
    <property type="nucleotide sequence ID" value="NZ_JAMPLM010000002.1"/>
</dbReference>
<reference evidence="1 2" key="1">
    <citation type="submission" date="2022-04" db="EMBL/GenBank/DDBJ databases">
        <title>Positive selection, recombination, and allopatry shape intraspecific diversity of widespread and dominant cyanobacteria.</title>
        <authorList>
            <person name="Wei J."/>
            <person name="Shu W."/>
            <person name="Hu C."/>
        </authorList>
    </citation>
    <scope>NUCLEOTIDE SEQUENCE [LARGE SCALE GENOMIC DNA]</scope>
    <source>
        <strain evidence="1 2">AS-A4</strain>
    </source>
</reference>
<name>A0ABV0KEH5_9CYAN</name>
<organism evidence="1 2">
    <name type="scientific">Stenomitos frigidus AS-A4</name>
    <dbReference type="NCBI Taxonomy" id="2933935"/>
    <lineage>
        <taxon>Bacteria</taxon>
        <taxon>Bacillati</taxon>
        <taxon>Cyanobacteriota</taxon>
        <taxon>Cyanophyceae</taxon>
        <taxon>Leptolyngbyales</taxon>
        <taxon>Leptolyngbyaceae</taxon>
        <taxon>Stenomitos</taxon>
    </lineage>
</organism>
<dbReference type="EMBL" id="JAMPLM010000002">
    <property type="protein sequence ID" value="MEP1057641.1"/>
    <property type="molecule type" value="Genomic_DNA"/>
</dbReference>
<sequence>MFLIESPNLPTATRQQYAGASFSSIGVATNAGAPFSTIDFTAGQPLAVSGQVPVVVVDGVGTVILPEGTIVTALATANNPSYRPAVDSGNPQQGEFVQNGDTVTVYLREDEAPPSLTYFGVLDHYPPEYLPTDEVPGPYPEIYSQWNLEGECSYSRSFEGHPTANFKFTTSLANYDQVLLAFANRTPITLYDMGFEVDSCEITERSRDLFPTGVIDVSVSLTGRHEYLMSEPFYMRKLGSKGFSTTDVATLAQQVGLNVQGARMGVTIAPDVSYAATATVANLMDEYGRLSQGFTYLSNPNAIELRTFGATQQHTISDADILGEFSTSYPGKEQRYHGVQLAEVYKKSVLTFNEPASESAGISVTVNPKESPVDPYPVADLRSIGLAFDNGGPTKDQTITKSIGRTTIETRFVKYGYAFAGVDVYSVVNVNVVDPVTNSSSTVKQTLYTSGIVPAAFWKLVEETTTVWDRDSSGYLQKISETGTRLTRLKSEGAEKPETLDLMLARASVPGTGGAADAKRLVFTKQIAAYQFNLIAPTTKITEYELGNLNSYFVDTPVSPNEPPAKFCLRQRTYENTLYTAPDPDSTAKKPLPLITTGRIFEQNISVSITSNQKGQEAYDRTTITQNSEGTNLKNGLGIGNTEKVNGRPPTHDLSSDAIVLNSSINPQKAVVDPNFKYLLEVEGLTPGSPPLYTSRIERGSKSYTTRFTEDARAAAELDLAITNSERSASVSPDIRYNRAYREGDLCWIRGKQYIIFGNSWSEKIDNGRVTCDGMKLDLGRYLRIPVLLRKVLANLPQGF</sequence>
<dbReference type="Proteomes" id="UP001476950">
    <property type="component" value="Unassembled WGS sequence"/>
</dbReference>